<evidence type="ECO:0000313" key="4">
    <source>
        <dbReference type="Proteomes" id="UP000757890"/>
    </source>
</evidence>
<dbReference type="AlphaFoldDB" id="A0A930FQY2"/>
<sequence>MGFFDRSNESASPIGLLRAHIGTFMYCVKMGKKKFQNKEDVGDIFFDMDQTKFLLDQATRGSLYDFRQRIDSALWDAAVHKYSEDLDKLKKALLKAVDQGEAKAADIAEEEPEEIVPEKEEEKSGDWRDHILDEMKEAEEAAKKKVPSKEEKRVKTDDSKEMSESDCRELWKLIKEMDKEFREMKQIADEWLMVNGRKDGCLGAVLAAMLLPAGAIYGIWSLF</sequence>
<dbReference type="Proteomes" id="UP000757890">
    <property type="component" value="Unassembled WGS sequence"/>
</dbReference>
<accession>A0A930FQY2</accession>
<dbReference type="EMBL" id="JABZMK010000007">
    <property type="protein sequence ID" value="MBF1128973.1"/>
    <property type="molecule type" value="Genomic_DNA"/>
</dbReference>
<keyword evidence="2" id="KW-0472">Membrane</keyword>
<feature type="region of interest" description="Disordered" evidence="1">
    <location>
        <begin position="104"/>
        <end position="126"/>
    </location>
</feature>
<feature type="transmembrane region" description="Helical" evidence="2">
    <location>
        <begin position="201"/>
        <end position="220"/>
    </location>
</feature>
<protein>
    <submittedName>
        <fullName evidence="3">Uncharacterized protein</fullName>
    </submittedName>
</protein>
<reference evidence="3" key="1">
    <citation type="submission" date="2020-04" db="EMBL/GenBank/DDBJ databases">
        <title>Deep metagenomics examines the oral microbiome during advanced dental caries in children, revealing novel taxa and co-occurrences with host molecules.</title>
        <authorList>
            <person name="Baker J.L."/>
            <person name="Morton J.T."/>
            <person name="Dinis M."/>
            <person name="Alvarez R."/>
            <person name="Tran N.C."/>
            <person name="Knight R."/>
            <person name="Edlund A."/>
        </authorList>
    </citation>
    <scope>NUCLEOTIDE SEQUENCE</scope>
    <source>
        <strain evidence="3">JCVI_32_bin.14</strain>
    </source>
</reference>
<evidence type="ECO:0000256" key="1">
    <source>
        <dbReference type="SAM" id="MobiDB-lite"/>
    </source>
</evidence>
<gene>
    <name evidence="3" type="ORF">HXL70_02880</name>
</gene>
<feature type="compositionally biased region" description="Basic and acidic residues" evidence="1">
    <location>
        <begin position="116"/>
        <end position="126"/>
    </location>
</feature>
<evidence type="ECO:0000256" key="2">
    <source>
        <dbReference type="SAM" id="Phobius"/>
    </source>
</evidence>
<keyword evidence="2" id="KW-0812">Transmembrane</keyword>
<keyword evidence="2" id="KW-1133">Transmembrane helix</keyword>
<name>A0A930FQY2_9FIRM</name>
<feature type="region of interest" description="Disordered" evidence="1">
    <location>
        <begin position="139"/>
        <end position="161"/>
    </location>
</feature>
<comment type="caution">
    <text evidence="3">The sequence shown here is derived from an EMBL/GenBank/DDBJ whole genome shotgun (WGS) entry which is preliminary data.</text>
</comment>
<proteinExistence type="predicted"/>
<organism evidence="3 4">
    <name type="scientific">Dialister invisus</name>
    <dbReference type="NCBI Taxonomy" id="218538"/>
    <lineage>
        <taxon>Bacteria</taxon>
        <taxon>Bacillati</taxon>
        <taxon>Bacillota</taxon>
        <taxon>Negativicutes</taxon>
        <taxon>Veillonellales</taxon>
        <taxon>Veillonellaceae</taxon>
        <taxon>Dialister</taxon>
    </lineage>
</organism>
<evidence type="ECO:0000313" key="3">
    <source>
        <dbReference type="EMBL" id="MBF1128973.1"/>
    </source>
</evidence>